<feature type="transmembrane region" description="Helical" evidence="1">
    <location>
        <begin position="46"/>
        <end position="65"/>
    </location>
</feature>
<feature type="transmembrane region" description="Helical" evidence="1">
    <location>
        <begin position="71"/>
        <end position="91"/>
    </location>
</feature>
<sequence>MLILVINVLLVAISGMAIILTLINLTKTLKVHSHLPDEIKKHTKSTVFTCFILFIFSIGCAIGAGLLWNQLFFYVFILLSGFLSLAIYQLINENLAEFVD</sequence>
<protein>
    <submittedName>
        <fullName evidence="2">Uncharacterized protein</fullName>
    </submittedName>
</protein>
<evidence type="ECO:0000313" key="3">
    <source>
        <dbReference type="EMBL" id="PFF51920.1"/>
    </source>
</evidence>
<evidence type="ECO:0000256" key="1">
    <source>
        <dbReference type="SAM" id="Phobius"/>
    </source>
</evidence>
<comment type="caution">
    <text evidence="2">The sequence shown here is derived from an EMBL/GenBank/DDBJ whole genome shotgun (WGS) entry which is preliminary data.</text>
</comment>
<name>A0A9X0SP74_BACCE</name>
<dbReference type="AlphaFoldDB" id="A0A9X0SP74"/>
<gene>
    <name evidence="2" type="ORF">AT268_30505</name>
    <name evidence="3" type="ORF">CN357_04315</name>
</gene>
<dbReference type="EMBL" id="NTSO01000002">
    <property type="protein sequence ID" value="PFF51920.1"/>
    <property type="molecule type" value="Genomic_DNA"/>
</dbReference>
<reference evidence="3 5" key="2">
    <citation type="submission" date="2017-09" db="EMBL/GenBank/DDBJ databases">
        <title>Large-scale bioinformatics analysis of Bacillus genomes uncovers conserved roles of natural products in bacterial physiology.</title>
        <authorList>
            <consortium name="Agbiome Team Llc"/>
            <person name="Bleich R.M."/>
            <person name="Kirk G.J."/>
            <person name="Santa Maria K.C."/>
            <person name="Allen S.E."/>
            <person name="Farag S."/>
            <person name="Shank E.A."/>
            <person name="Bowers A."/>
        </authorList>
    </citation>
    <scope>NUCLEOTIDE SEQUENCE [LARGE SCALE GENOMIC DNA]</scope>
    <source>
        <strain evidence="3 5">AFS020204</strain>
    </source>
</reference>
<evidence type="ECO:0000313" key="2">
    <source>
        <dbReference type="EMBL" id="KXY50882.1"/>
    </source>
</evidence>
<keyword evidence="1" id="KW-0472">Membrane</keyword>
<dbReference type="EMBL" id="LOMO01000001">
    <property type="protein sequence ID" value="KXY50882.1"/>
    <property type="molecule type" value="Genomic_DNA"/>
</dbReference>
<dbReference type="Proteomes" id="UP000075476">
    <property type="component" value="Unassembled WGS sequence"/>
</dbReference>
<keyword evidence="1" id="KW-0812">Transmembrane</keyword>
<proteinExistence type="predicted"/>
<dbReference type="RefSeq" id="WP_061662212.1">
    <property type="nucleotide sequence ID" value="NZ_LOMO01000001.1"/>
</dbReference>
<reference evidence="2 4" key="1">
    <citation type="submission" date="2015-12" db="EMBL/GenBank/DDBJ databases">
        <title>Bacillus cereus Group isolate.</title>
        <authorList>
            <person name="Kovac J."/>
        </authorList>
    </citation>
    <scope>NUCLEOTIDE SEQUENCE [LARGE SCALE GENOMIC DNA]</scope>
    <source>
        <strain evidence="2 4">FSL K6-0073</strain>
    </source>
</reference>
<keyword evidence="1" id="KW-1133">Transmembrane helix</keyword>
<accession>A0A9X0SP74</accession>
<evidence type="ECO:0000313" key="5">
    <source>
        <dbReference type="Proteomes" id="UP000220210"/>
    </source>
</evidence>
<dbReference type="Proteomes" id="UP000220210">
    <property type="component" value="Unassembled WGS sequence"/>
</dbReference>
<evidence type="ECO:0000313" key="4">
    <source>
        <dbReference type="Proteomes" id="UP000075476"/>
    </source>
</evidence>
<feature type="transmembrane region" description="Helical" evidence="1">
    <location>
        <begin position="6"/>
        <end position="25"/>
    </location>
</feature>
<organism evidence="2 4">
    <name type="scientific">Bacillus cereus</name>
    <dbReference type="NCBI Taxonomy" id="1396"/>
    <lineage>
        <taxon>Bacteria</taxon>
        <taxon>Bacillati</taxon>
        <taxon>Bacillota</taxon>
        <taxon>Bacilli</taxon>
        <taxon>Bacillales</taxon>
        <taxon>Bacillaceae</taxon>
        <taxon>Bacillus</taxon>
        <taxon>Bacillus cereus group</taxon>
    </lineage>
</organism>